<dbReference type="PANTHER" id="PTHR34799:SF2">
    <property type="entry name" value="OS07G0656300 PROTEIN"/>
    <property type="match status" value="1"/>
</dbReference>
<organism evidence="2 3">
    <name type="scientific">Haematococcus lacustris</name>
    <name type="common">Green alga</name>
    <name type="synonym">Haematococcus pluvialis</name>
    <dbReference type="NCBI Taxonomy" id="44745"/>
    <lineage>
        <taxon>Eukaryota</taxon>
        <taxon>Viridiplantae</taxon>
        <taxon>Chlorophyta</taxon>
        <taxon>core chlorophytes</taxon>
        <taxon>Chlorophyceae</taxon>
        <taxon>CS clade</taxon>
        <taxon>Chlamydomonadales</taxon>
        <taxon>Haematococcaceae</taxon>
        <taxon>Haematococcus</taxon>
    </lineage>
</organism>
<evidence type="ECO:0000259" key="1">
    <source>
        <dbReference type="Pfam" id="PF25370"/>
    </source>
</evidence>
<proteinExistence type="predicted"/>
<dbReference type="Proteomes" id="UP000485058">
    <property type="component" value="Unassembled WGS sequence"/>
</dbReference>
<accession>A0A699YSR6</accession>
<dbReference type="PANTHER" id="PTHR34799">
    <property type="entry name" value="OS07G0656300 PROTEIN"/>
    <property type="match status" value="1"/>
</dbReference>
<name>A0A699YSR6_HAELA</name>
<dbReference type="AlphaFoldDB" id="A0A699YSR6"/>
<comment type="caution">
    <text evidence="2">The sequence shown here is derived from an EMBL/GenBank/DDBJ whole genome shotgun (WGS) entry which is preliminary data.</text>
</comment>
<keyword evidence="3" id="KW-1185">Reference proteome</keyword>
<dbReference type="Pfam" id="PF25370">
    <property type="entry name" value="HTH_74"/>
    <property type="match status" value="1"/>
</dbReference>
<evidence type="ECO:0000313" key="3">
    <source>
        <dbReference type="Proteomes" id="UP000485058"/>
    </source>
</evidence>
<reference evidence="2 3" key="1">
    <citation type="submission" date="2020-02" db="EMBL/GenBank/DDBJ databases">
        <title>Draft genome sequence of Haematococcus lacustris strain NIES-144.</title>
        <authorList>
            <person name="Morimoto D."/>
            <person name="Nakagawa S."/>
            <person name="Yoshida T."/>
            <person name="Sawayama S."/>
        </authorList>
    </citation>
    <scope>NUCLEOTIDE SEQUENCE [LARGE SCALE GENOMIC DNA]</scope>
    <source>
        <strain evidence="2 3">NIES-144</strain>
    </source>
</reference>
<dbReference type="EMBL" id="BLLF01000228">
    <property type="protein sequence ID" value="GFH09359.1"/>
    <property type="molecule type" value="Genomic_DNA"/>
</dbReference>
<feature type="domain" description="HTH three-helical bundle" evidence="1">
    <location>
        <begin position="20"/>
        <end position="57"/>
    </location>
</feature>
<sequence length="99" mass="10578">MVHGGVILSKHGTSGLISKVQQCAVSIMRMVGTRTIYERQIRETLGNNPDTSKALRLLMTQGKLARVGAGGRGDPFAYRATPSGLDALQELIINNSLAV</sequence>
<protein>
    <recommendedName>
        <fullName evidence="1">HTH three-helical bundle domain-containing protein</fullName>
    </recommendedName>
</protein>
<gene>
    <name evidence="2" type="ORF">HaLaN_04481</name>
</gene>
<dbReference type="InterPro" id="IPR057523">
    <property type="entry name" value="HTH_74"/>
</dbReference>
<evidence type="ECO:0000313" key="2">
    <source>
        <dbReference type="EMBL" id="GFH09359.1"/>
    </source>
</evidence>